<dbReference type="Proteomes" id="UP000677611">
    <property type="component" value="Unassembled WGS sequence"/>
</dbReference>
<evidence type="ECO:0000313" key="3">
    <source>
        <dbReference type="Proteomes" id="UP000677611"/>
    </source>
</evidence>
<feature type="coiled-coil region" evidence="1">
    <location>
        <begin position="262"/>
        <end position="289"/>
    </location>
</feature>
<proteinExistence type="predicted"/>
<keyword evidence="3" id="KW-1185">Reference proteome</keyword>
<organism evidence="2 3">
    <name type="scientific">Bacillus arachidis</name>
    <dbReference type="NCBI Taxonomy" id="2819290"/>
    <lineage>
        <taxon>Bacteria</taxon>
        <taxon>Bacillati</taxon>
        <taxon>Bacillota</taxon>
        <taxon>Bacilli</taxon>
        <taxon>Bacillales</taxon>
        <taxon>Bacillaceae</taxon>
        <taxon>Bacillus</taxon>
    </lineage>
</organism>
<accession>A0ABS3NYY4</accession>
<protein>
    <recommendedName>
        <fullName evidence="4">PD-(D/E)XK nuclease superfamily protein</fullName>
    </recommendedName>
</protein>
<dbReference type="RefSeq" id="WP_208017954.1">
    <property type="nucleotide sequence ID" value="NZ_JAGDQJ010000014.1"/>
</dbReference>
<evidence type="ECO:0000256" key="1">
    <source>
        <dbReference type="SAM" id="Coils"/>
    </source>
</evidence>
<evidence type="ECO:0000313" key="2">
    <source>
        <dbReference type="EMBL" id="MBO1626159.1"/>
    </source>
</evidence>
<dbReference type="EMBL" id="JAGDQJ010000014">
    <property type="protein sequence ID" value="MBO1626159.1"/>
    <property type="molecule type" value="Genomic_DNA"/>
</dbReference>
<evidence type="ECO:0008006" key="4">
    <source>
        <dbReference type="Google" id="ProtNLM"/>
    </source>
</evidence>
<comment type="caution">
    <text evidence="2">The sequence shown here is derived from an EMBL/GenBank/DDBJ whole genome shotgun (WGS) entry which is preliminary data.</text>
</comment>
<sequence>MKPIWVKAHWNCPEHFLGACIEGTIAELQVLQELDMEDGIFVATEYNRGENEFLTIGVRANEDVTRVYATGKFSYERELLHVNDGIWLSSPQYVWNERFQRYENVSPSIGLNQCGIIRFVGETKEDGKITTGDVKIKPSLLTEAEYVQMEEDLLTITEELLFHTQINTGNTGEMRALIQLDSLQQAVKNIGDVVQQLEKNPAERLSTKRVKTDIDKLRKMDVRVLLEQEMYPFKRTVNALTTVRSHDISEHRKLKGALIDCIESCMRQKKKEQNVRNSLERQLKEVEELSYKVLTSHEKNLHSKFISKKQWLCKQMEELTPRDERWKELITYLEDVLSSYLFQDCETEEWGDTHLFNFHPLYEEAFEGIEELQKCLRQHEPLKAFQHDLLQSPDLYEKWVFFKVLQHFVMTLGFVSKQGTALQKVLEYYKENGTLRGFCIRLYVTASCSIVIGSEVNIQGNFPDIGFAIEQDQKETVYMFLDAKYKPYSRMRQQLEIDLNQSAKRYRELMHPRGKAAFLVHADETLENNFEETRPHQYGYFLLKPGKEEGLSLFSKMMLHFHLGWERICPDCGNKEVSEPPTDRNYKKYYECTSCQSFWVQNICWNRNTHTIQGEKLYKYLHRNYHRPTQHDWDVYCPRCGVSFADRYRLGK</sequence>
<reference evidence="2 3" key="1">
    <citation type="submission" date="2021-03" db="EMBL/GenBank/DDBJ databases">
        <title>Identification of novel Bacillus strains.</title>
        <authorList>
            <person name="Xiao Z."/>
            <person name="Li Y."/>
            <person name="Shen J."/>
        </authorList>
    </citation>
    <scope>NUCLEOTIDE SEQUENCE [LARGE SCALE GENOMIC DNA]</scope>
    <source>
        <strain evidence="2 3">SY8</strain>
    </source>
</reference>
<keyword evidence="1" id="KW-0175">Coiled coil</keyword>
<gene>
    <name evidence="2" type="ORF">J4P90_13100</name>
</gene>
<name>A0ABS3NYY4_9BACI</name>